<gene>
    <name evidence="12" type="ORF">LSAT_V11C500247450</name>
</gene>
<evidence type="ECO:0000256" key="4">
    <source>
        <dbReference type="ARBA" id="ARBA00022527"/>
    </source>
</evidence>
<evidence type="ECO:0000256" key="3">
    <source>
        <dbReference type="ARBA" id="ARBA00022475"/>
    </source>
</evidence>
<dbReference type="SMART" id="SM00220">
    <property type="entry name" value="S_TKc"/>
    <property type="match status" value="1"/>
</dbReference>
<keyword evidence="8" id="KW-0067">ATP-binding</keyword>
<protein>
    <recommendedName>
        <fullName evidence="11">Protein kinase domain-containing protein</fullName>
    </recommendedName>
</protein>
<evidence type="ECO:0000256" key="8">
    <source>
        <dbReference type="ARBA" id="ARBA00022840"/>
    </source>
</evidence>
<dbReference type="Gramene" id="rna-gnl|WGS:NBSK|LSAT_5X52101_mrna">
    <property type="protein sequence ID" value="cds-PLY69962.1"/>
    <property type="gene ID" value="gene-LSAT_5X52101"/>
</dbReference>
<dbReference type="SUPFAM" id="SSF56112">
    <property type="entry name" value="Protein kinase-like (PK-like)"/>
    <property type="match status" value="1"/>
</dbReference>
<dbReference type="PROSITE" id="PS00108">
    <property type="entry name" value="PROTEIN_KINASE_ST"/>
    <property type="match status" value="1"/>
</dbReference>
<comment type="subcellular location">
    <subcellularLocation>
        <location evidence="1">Cell membrane</location>
        <topology evidence="1">Lipid-anchor</topology>
    </subcellularLocation>
</comment>
<evidence type="ECO:0000256" key="2">
    <source>
        <dbReference type="ARBA" id="ARBA00008684"/>
    </source>
</evidence>
<accession>A0A9R1VHN2</accession>
<dbReference type="InterPro" id="IPR008271">
    <property type="entry name" value="Ser/Thr_kinase_AS"/>
</dbReference>
<keyword evidence="10" id="KW-0449">Lipoprotein</keyword>
<evidence type="ECO:0000256" key="9">
    <source>
        <dbReference type="ARBA" id="ARBA00023136"/>
    </source>
</evidence>
<dbReference type="AlphaFoldDB" id="A0A9R1VHN2"/>
<dbReference type="PANTHER" id="PTHR47985">
    <property type="entry name" value="OS07G0668900 PROTEIN"/>
    <property type="match status" value="1"/>
</dbReference>
<evidence type="ECO:0000256" key="10">
    <source>
        <dbReference type="ARBA" id="ARBA00023288"/>
    </source>
</evidence>
<evidence type="ECO:0000256" key="1">
    <source>
        <dbReference type="ARBA" id="ARBA00004193"/>
    </source>
</evidence>
<dbReference type="OrthoDB" id="1668230at2759"/>
<feature type="domain" description="Protein kinase" evidence="11">
    <location>
        <begin position="78"/>
        <end position="352"/>
    </location>
</feature>
<comment type="similarity">
    <text evidence="2">Belongs to the protein kinase superfamily. Ser/Thr protein kinase family.</text>
</comment>
<dbReference type="GO" id="GO:0005886">
    <property type="term" value="C:plasma membrane"/>
    <property type="evidence" value="ECO:0000318"/>
    <property type="project" value="GO_Central"/>
</dbReference>
<keyword evidence="3" id="KW-1003">Cell membrane</keyword>
<dbReference type="PANTHER" id="PTHR47985:SF4">
    <property type="entry name" value="SERINE_THREONINE-PROTEIN KINASE PBL27"/>
    <property type="match status" value="1"/>
</dbReference>
<evidence type="ECO:0000313" key="13">
    <source>
        <dbReference type="Proteomes" id="UP000235145"/>
    </source>
</evidence>
<reference evidence="12 13" key="1">
    <citation type="journal article" date="2017" name="Nat. Commun.">
        <title>Genome assembly with in vitro proximity ligation data and whole-genome triplication in lettuce.</title>
        <authorList>
            <person name="Reyes-Chin-Wo S."/>
            <person name="Wang Z."/>
            <person name="Yang X."/>
            <person name="Kozik A."/>
            <person name="Arikit S."/>
            <person name="Song C."/>
            <person name="Xia L."/>
            <person name="Froenicke L."/>
            <person name="Lavelle D.O."/>
            <person name="Truco M.J."/>
            <person name="Xia R."/>
            <person name="Zhu S."/>
            <person name="Xu C."/>
            <person name="Xu H."/>
            <person name="Xu X."/>
            <person name="Cox K."/>
            <person name="Korf I."/>
            <person name="Meyers B.C."/>
            <person name="Michelmore R.W."/>
        </authorList>
    </citation>
    <scope>NUCLEOTIDE SEQUENCE [LARGE SCALE GENOMIC DNA]</scope>
    <source>
        <strain evidence="13">cv. Salinas</strain>
        <tissue evidence="12">Seedlings</tissue>
    </source>
</reference>
<sequence length="361" mass="40905">MGGCFSSNQDANDAKQLPKKDYWEKGSYPHHPSILISDEFKFGDNLDHKGITFTKDVETAHGVVQFSFRELATATKNFCIESFMGEGDFGCVYKGRLERSGQVVSVQHRHRTCDQGIIEFFKEVIKLSLFHHANLVNLIGYCAYGDHLLLVHEFVPLGSLKDHLHDLLPDQKPLDWNTRMKIAVGVARGLEYLHKTSNPPVVYRDLKPSNILLDEGYHPKLSNFKLGKHTPFDNITSFPSFRVDGTYTHCAPEGPIIFDSDVYSFGLIFLELITGRKVIDYTRPYEEQCLVYWARPLLKDRKKYAEMADPLLEGRYPPERLKEALVVAAMCIQEGIAARPDIRSVVAALTYIASSTYDPNA</sequence>
<name>A0A9R1VHN2_LACSA</name>
<keyword evidence="6" id="KW-0547">Nucleotide-binding</keyword>
<dbReference type="GO" id="GO:0005524">
    <property type="term" value="F:ATP binding"/>
    <property type="evidence" value="ECO:0007669"/>
    <property type="project" value="UniProtKB-KW"/>
</dbReference>
<keyword evidence="13" id="KW-1185">Reference proteome</keyword>
<dbReference type="FunFam" id="1.10.510.10:FF:000032">
    <property type="entry name" value="Serine/threonine-protein kinase PBS1"/>
    <property type="match status" value="1"/>
</dbReference>
<evidence type="ECO:0000256" key="5">
    <source>
        <dbReference type="ARBA" id="ARBA00022679"/>
    </source>
</evidence>
<dbReference type="GO" id="GO:0004672">
    <property type="term" value="F:protein kinase activity"/>
    <property type="evidence" value="ECO:0000318"/>
    <property type="project" value="GO_Central"/>
</dbReference>
<keyword evidence="7" id="KW-0418">Kinase</keyword>
<dbReference type="GO" id="GO:0004674">
    <property type="term" value="F:protein serine/threonine kinase activity"/>
    <property type="evidence" value="ECO:0007669"/>
    <property type="project" value="UniProtKB-KW"/>
</dbReference>
<evidence type="ECO:0000256" key="7">
    <source>
        <dbReference type="ARBA" id="ARBA00022777"/>
    </source>
</evidence>
<keyword evidence="9" id="KW-0472">Membrane</keyword>
<evidence type="ECO:0000256" key="6">
    <source>
        <dbReference type="ARBA" id="ARBA00022741"/>
    </source>
</evidence>
<dbReference type="Gene3D" id="3.30.200.20">
    <property type="entry name" value="Phosphorylase Kinase, domain 1"/>
    <property type="match status" value="1"/>
</dbReference>
<dbReference type="Pfam" id="PF00069">
    <property type="entry name" value="Pkinase"/>
    <property type="match status" value="1"/>
</dbReference>
<keyword evidence="4" id="KW-0723">Serine/threonine-protein kinase</keyword>
<dbReference type="InterPro" id="IPR011009">
    <property type="entry name" value="Kinase-like_dom_sf"/>
</dbReference>
<dbReference type="EMBL" id="NBSK02000005">
    <property type="protein sequence ID" value="KAJ0205469.1"/>
    <property type="molecule type" value="Genomic_DNA"/>
</dbReference>
<dbReference type="InterPro" id="IPR000719">
    <property type="entry name" value="Prot_kinase_dom"/>
</dbReference>
<evidence type="ECO:0000313" key="12">
    <source>
        <dbReference type="EMBL" id="KAJ0205469.1"/>
    </source>
</evidence>
<dbReference type="PROSITE" id="PS50011">
    <property type="entry name" value="PROTEIN_KINASE_DOM"/>
    <property type="match status" value="1"/>
</dbReference>
<comment type="caution">
    <text evidence="12">The sequence shown here is derived from an EMBL/GenBank/DDBJ whole genome shotgun (WGS) entry which is preliminary data.</text>
</comment>
<dbReference type="Proteomes" id="UP000235145">
    <property type="component" value="Unassembled WGS sequence"/>
</dbReference>
<keyword evidence="5" id="KW-0808">Transferase</keyword>
<evidence type="ECO:0000259" key="11">
    <source>
        <dbReference type="PROSITE" id="PS50011"/>
    </source>
</evidence>
<organism evidence="12 13">
    <name type="scientific">Lactuca sativa</name>
    <name type="common">Garden lettuce</name>
    <dbReference type="NCBI Taxonomy" id="4236"/>
    <lineage>
        <taxon>Eukaryota</taxon>
        <taxon>Viridiplantae</taxon>
        <taxon>Streptophyta</taxon>
        <taxon>Embryophyta</taxon>
        <taxon>Tracheophyta</taxon>
        <taxon>Spermatophyta</taxon>
        <taxon>Magnoliopsida</taxon>
        <taxon>eudicotyledons</taxon>
        <taxon>Gunneridae</taxon>
        <taxon>Pentapetalae</taxon>
        <taxon>asterids</taxon>
        <taxon>campanulids</taxon>
        <taxon>Asterales</taxon>
        <taxon>Asteraceae</taxon>
        <taxon>Cichorioideae</taxon>
        <taxon>Cichorieae</taxon>
        <taxon>Lactucinae</taxon>
        <taxon>Lactuca</taxon>
    </lineage>
</organism>
<dbReference type="Gene3D" id="1.10.510.10">
    <property type="entry name" value="Transferase(Phosphotransferase) domain 1"/>
    <property type="match status" value="1"/>
</dbReference>
<proteinExistence type="inferred from homology"/>